<dbReference type="GO" id="GO:0006281">
    <property type="term" value="P:DNA repair"/>
    <property type="evidence" value="ECO:0007669"/>
    <property type="project" value="UniProtKB-KW"/>
</dbReference>
<dbReference type="Pfam" id="PF23096">
    <property type="entry name" value="HEAT_PSME4"/>
    <property type="match status" value="1"/>
</dbReference>
<dbReference type="GO" id="GO:0010499">
    <property type="term" value="P:proteasomal ubiquitin-independent protein catabolic process"/>
    <property type="evidence" value="ECO:0007669"/>
    <property type="project" value="TreeGrafter"/>
</dbReference>
<dbReference type="GO" id="GO:0000502">
    <property type="term" value="C:proteasome complex"/>
    <property type="evidence" value="ECO:0007669"/>
    <property type="project" value="UniProtKB-KW"/>
</dbReference>
<dbReference type="InterPro" id="IPR055455">
    <property type="entry name" value="HEAT_PSME4"/>
</dbReference>
<name>A0A1W4WSC2_AGRPL</name>
<dbReference type="GO" id="GO:0016504">
    <property type="term" value="F:peptidase activator activity"/>
    <property type="evidence" value="ECO:0007669"/>
    <property type="project" value="InterPro"/>
</dbReference>
<keyword evidence="12" id="KW-1185">Reference proteome</keyword>
<comment type="similarity">
    <text evidence="3">Belongs to the BLM10 family.</text>
</comment>
<dbReference type="OrthoDB" id="17907at2759"/>
<evidence type="ECO:0000256" key="3">
    <source>
        <dbReference type="ARBA" id="ARBA00005739"/>
    </source>
</evidence>
<dbReference type="InterPro" id="IPR011989">
    <property type="entry name" value="ARM-like"/>
</dbReference>
<comment type="subcellular location">
    <subcellularLocation>
        <location evidence="2">Cytoplasm</location>
    </subcellularLocation>
    <subcellularLocation>
        <location evidence="1">Nucleus speckle</location>
    </subcellularLocation>
</comment>
<keyword evidence="7" id="KW-0234">DNA repair</keyword>
<evidence type="ECO:0000259" key="10">
    <source>
        <dbReference type="Pfam" id="PF16507"/>
    </source>
</evidence>
<evidence type="ECO:0000256" key="1">
    <source>
        <dbReference type="ARBA" id="ARBA00004324"/>
    </source>
</evidence>
<keyword evidence="6" id="KW-0227">DNA damage</keyword>
<dbReference type="InParanoid" id="A0A1W4WSC2"/>
<dbReference type="GO" id="GO:0016607">
    <property type="term" value="C:nuclear speck"/>
    <property type="evidence" value="ECO:0007669"/>
    <property type="project" value="UniProtKB-SubCell"/>
</dbReference>
<dbReference type="Pfam" id="PF11919">
    <property type="entry name" value="PSME4_C"/>
    <property type="match status" value="1"/>
</dbReference>
<keyword evidence="8" id="KW-0539">Nucleus</keyword>
<keyword evidence="4" id="KW-0963">Cytoplasm</keyword>
<feature type="domain" description="Proteasome activator complex subunit 4 C-terminal" evidence="9">
    <location>
        <begin position="1735"/>
        <end position="1821"/>
    </location>
</feature>
<keyword evidence="5" id="KW-0677">Repeat</keyword>
<evidence type="ECO:0000256" key="2">
    <source>
        <dbReference type="ARBA" id="ARBA00004496"/>
    </source>
</evidence>
<dbReference type="InterPro" id="IPR021843">
    <property type="entry name" value="PSME4_C"/>
</dbReference>
<organism evidence="12 13">
    <name type="scientific">Agrilus planipennis</name>
    <name type="common">Emerald ash borer</name>
    <name type="synonym">Agrilus marcopoli</name>
    <dbReference type="NCBI Taxonomy" id="224129"/>
    <lineage>
        <taxon>Eukaryota</taxon>
        <taxon>Metazoa</taxon>
        <taxon>Ecdysozoa</taxon>
        <taxon>Arthropoda</taxon>
        <taxon>Hexapoda</taxon>
        <taxon>Insecta</taxon>
        <taxon>Pterygota</taxon>
        <taxon>Neoptera</taxon>
        <taxon>Endopterygota</taxon>
        <taxon>Coleoptera</taxon>
        <taxon>Polyphaga</taxon>
        <taxon>Elateriformia</taxon>
        <taxon>Buprestoidea</taxon>
        <taxon>Buprestidae</taxon>
        <taxon>Agrilinae</taxon>
        <taxon>Agrilus</taxon>
    </lineage>
</organism>
<evidence type="ECO:0000256" key="6">
    <source>
        <dbReference type="ARBA" id="ARBA00022763"/>
    </source>
</evidence>
<dbReference type="GO" id="GO:0070628">
    <property type="term" value="F:proteasome binding"/>
    <property type="evidence" value="ECO:0007669"/>
    <property type="project" value="InterPro"/>
</dbReference>
<accession>A0A1W4WSC2</accession>
<dbReference type="Proteomes" id="UP000192223">
    <property type="component" value="Unplaced"/>
</dbReference>
<evidence type="ECO:0000256" key="8">
    <source>
        <dbReference type="ARBA" id="ARBA00023242"/>
    </source>
</evidence>
<gene>
    <name evidence="13" type="primary">LOC108735464</name>
</gene>
<evidence type="ECO:0000256" key="5">
    <source>
        <dbReference type="ARBA" id="ARBA00022737"/>
    </source>
</evidence>
<evidence type="ECO:0000259" key="11">
    <source>
        <dbReference type="Pfam" id="PF23096"/>
    </source>
</evidence>
<evidence type="ECO:0000313" key="12">
    <source>
        <dbReference type="Proteomes" id="UP000192223"/>
    </source>
</evidence>
<evidence type="ECO:0000313" key="13">
    <source>
        <dbReference type="RefSeq" id="XP_018322925.1"/>
    </source>
</evidence>
<proteinExistence type="inferred from homology"/>
<dbReference type="STRING" id="224129.A0A1W4WSC2"/>
<feature type="domain" description="Proteasome activator Blm10 middle HEAT repeats region" evidence="10">
    <location>
        <begin position="318"/>
        <end position="801"/>
    </location>
</feature>
<evidence type="ECO:0000256" key="7">
    <source>
        <dbReference type="ARBA" id="ARBA00023204"/>
    </source>
</evidence>
<sequence>MKEENTMKYTDISGFLPQKENVYNKLLPYADKLDEESARLFLDIKTNLVKSVLAKETRPGCALWTSRLIKYMKIYGLKFSKEDHIGLIQLYYALLTIPNLEPTRINKFASTLQFLLKKRHLISPEELELEWKPLYDLCIRIMETSKTDLGMYRYFLTLENTLKNLIRFCRIYFPVEATQEILDEFRPLLCPHSTADIACAIEYLELFLPVIMKPEQANIGYNLWLEELMNLWEVCHNASVWENHLMWLMARISNFNTGYINWEKYIPIMYVRFLRTLQLPIAYRQKQTGKQFKIDISAIAIWIVATLGGSSDTAFFHLEKFMQILESYYHPANTGKWTPKIREMLKKLNYYFVERVHTERYKKPSWQLLAPEEFRLSDTDIDKFVNIMKPCIEQAMFSRQGSHDVTQALQFLAALRPNIIVPMVLEKLYASMDSLTEPHKLTSSIVSAMGVSRFMVSGTKNNYPEGPTHVIPLLFALLPGIDPNDINKLFVAFDLISHLANLAPFVDCSEASNYYDDLTEEEHIICEASAGFEDFMVQLFDKIFIWVESNSLEFVRMEQHELDQKSKLESLSEFALLNLTTSVLFQCSPSIFMTVLRKVHNFATNRIMESKVSGKLIAMLCSCFTKVNPKETLKLFVPDLCDTIKILLNENENALNEEHLNDELAYNLLLLSEIVDGNSHLLQYIDRLNDILEKTLHMKSVHGNKLSAHLLNMLMMSLTTVQPTEYRSLTKSYDTPIKDFLIVREWGKPGDLYNLNISWYVPGEKEIKCIEMLLHKYLVPELEKLNRFVEGSQNIEKNDLIQSLRIVYSILGCQNVLPLWEEPALNLIESVIPPWAFELTVGTDHAVKMPDGRNVRKTIADAIHAVQKKILEVDEGNTKSLQFIIRIYNILVFNKFTGRDFEMHWKTFHSAKKFLEDRLHQKKAHLRYILIDRVKLHQEFRTESRSCTFTETHKQILLDLFELGISRYSEVRKSAQTRIFSAINTFPFSYTILAPSIKYVLQLDTIENHEKFKGCLHILMGPKTTPIATRHDWAFIRDIWPLLVKSKPCEKPSIVNLMTNLSDSVKRYFPTIAIKIEVTDKCLELAHIIAKNVPQVDLADFDEIMTNGREQLEVNNKERMKNYNETIQLLLDACLDGNLHWRHYLMAVGFMRELVHPDVKYSPEVVNFFLHAMLHDLIGIRKIALRVVLFILVQNKPKFVKKSLSLKHFGITNRNVVPGIRPDNQWLLYNSKTVPNSPEEWEQLRYVHKQYIGFYTWPKEIEVYSSPSEQPTPAKRMDMLSPQEKEIYNFFCDSSNVKMLIRYFSMEEKKGKDQFNVFRLLIFKNIFKMFEDKLLDVYISHLQELVDDKQEQSQRCAAELISGLIKGCKHWSYDSTVKLWTELIPLIRIAFCNFSVETIGDWGLSIAVALESRDPNRYHWLLEFLMDNPLAEQTSFIGCARIYLLQNALHQQSWRNAELIHRMLEYFKGYLAHPFQNVREKISYCLTSVFGKDVVFPEGNVTNCPRVGDFFEHVMPRLHELYRCILKEVSTHEKDRSNGFVNNTSLPLESLNDEHREELIRLFKTVSKYVTGSIVKTNCSAVPEHYQLLPLACVLQGNDKDDELKSICSNLLAVMGHSLILNEYVPAALKAIKEVSNCPLWSARAVVTEFIPVLIFHNMPTIISKKEWVTEVVDITLKLLEDNQPEVRILAGKLLSGLLHYHFIPEPLELLADFKRKSKASMKSQGTKRKFADVRTRHAIVLGLCAFIDSHPYDVPDYLPDVFQHLGLHLNDSEPIPSTIRRTLGDFKRTHHDNWEVHKLKFTEDELLVLSDLTVPPSYYA</sequence>
<keyword evidence="13" id="KW-0647">Proteasome</keyword>
<protein>
    <submittedName>
        <fullName evidence="13">Proteasome activator complex subunit 4</fullName>
    </submittedName>
</protein>
<evidence type="ECO:0000256" key="4">
    <source>
        <dbReference type="ARBA" id="ARBA00022490"/>
    </source>
</evidence>
<dbReference type="PANTHER" id="PTHR32170:SF3">
    <property type="entry name" value="PROTEASOME ACTIVATOR COMPLEX SUBUNIT 4"/>
    <property type="match status" value="1"/>
</dbReference>
<feature type="domain" description="Proteasome activator complex subunit 4-like HEAT repeat-like" evidence="11">
    <location>
        <begin position="1165"/>
        <end position="1446"/>
    </location>
</feature>
<dbReference type="SUPFAM" id="SSF48371">
    <property type="entry name" value="ARM repeat"/>
    <property type="match status" value="1"/>
</dbReference>
<dbReference type="RefSeq" id="XP_018322925.1">
    <property type="nucleotide sequence ID" value="XM_018467423.2"/>
</dbReference>
<dbReference type="GeneID" id="108735464"/>
<dbReference type="InterPro" id="IPR035309">
    <property type="entry name" value="PSME4"/>
</dbReference>
<dbReference type="InterPro" id="IPR016024">
    <property type="entry name" value="ARM-type_fold"/>
</dbReference>
<dbReference type="Gene3D" id="1.25.10.10">
    <property type="entry name" value="Leucine-rich Repeat Variant"/>
    <property type="match status" value="1"/>
</dbReference>
<dbReference type="GO" id="GO:0005829">
    <property type="term" value="C:cytosol"/>
    <property type="evidence" value="ECO:0007669"/>
    <property type="project" value="TreeGrafter"/>
</dbReference>
<reference evidence="13" key="1">
    <citation type="submission" date="2025-08" db="UniProtKB">
        <authorList>
            <consortium name="RefSeq"/>
        </authorList>
    </citation>
    <scope>IDENTIFICATION</scope>
    <source>
        <tissue evidence="13">Entire body</tissue>
    </source>
</reference>
<dbReference type="PANTHER" id="PTHR32170">
    <property type="entry name" value="PROTEASOME ACTIVATOR COMPLEX SUBUNIT 4"/>
    <property type="match status" value="1"/>
</dbReference>
<dbReference type="KEGG" id="apln:108735464"/>
<dbReference type="InterPro" id="IPR032430">
    <property type="entry name" value="Blm10_mid"/>
</dbReference>
<dbReference type="Pfam" id="PF16507">
    <property type="entry name" value="HEAT_PSME4_mid"/>
    <property type="match status" value="1"/>
</dbReference>
<evidence type="ECO:0000259" key="9">
    <source>
        <dbReference type="Pfam" id="PF11919"/>
    </source>
</evidence>